<dbReference type="AlphaFoldDB" id="A0A8H7SZ29"/>
<dbReference type="InterPro" id="IPR029062">
    <property type="entry name" value="Class_I_gatase-like"/>
</dbReference>
<gene>
    <name evidence="2" type="ORF">IFR04_014673</name>
</gene>
<organism evidence="2 3">
    <name type="scientific">Cadophora malorum</name>
    <dbReference type="NCBI Taxonomy" id="108018"/>
    <lineage>
        <taxon>Eukaryota</taxon>
        <taxon>Fungi</taxon>
        <taxon>Dikarya</taxon>
        <taxon>Ascomycota</taxon>
        <taxon>Pezizomycotina</taxon>
        <taxon>Leotiomycetes</taxon>
        <taxon>Helotiales</taxon>
        <taxon>Ploettnerulaceae</taxon>
        <taxon>Cadophora</taxon>
    </lineage>
</organism>
<feature type="domain" description="DJ-1/PfpI" evidence="1">
    <location>
        <begin position="8"/>
        <end position="194"/>
    </location>
</feature>
<proteinExistence type="predicted"/>
<dbReference type="PANTHER" id="PTHR43130:SF3">
    <property type="entry name" value="HTH-TYPE TRANSCRIPTIONAL REGULATOR RV1931C"/>
    <property type="match status" value="1"/>
</dbReference>
<dbReference type="OrthoDB" id="543156at2759"/>
<dbReference type="Pfam" id="PF01965">
    <property type="entry name" value="DJ-1_PfpI"/>
    <property type="match status" value="1"/>
</dbReference>
<dbReference type="EMBL" id="JAFJYH010000401">
    <property type="protein sequence ID" value="KAG4412189.1"/>
    <property type="molecule type" value="Genomic_DNA"/>
</dbReference>
<dbReference type="SUPFAM" id="SSF52317">
    <property type="entry name" value="Class I glutamine amidotransferase-like"/>
    <property type="match status" value="1"/>
</dbReference>
<keyword evidence="3" id="KW-1185">Reference proteome</keyword>
<accession>A0A8H7SZ29</accession>
<dbReference type="Proteomes" id="UP000664132">
    <property type="component" value="Unassembled WGS sequence"/>
</dbReference>
<dbReference type="Gene3D" id="3.40.50.880">
    <property type="match status" value="1"/>
</dbReference>
<name>A0A8H7SZ29_9HELO</name>
<evidence type="ECO:0000259" key="1">
    <source>
        <dbReference type="Pfam" id="PF01965"/>
    </source>
</evidence>
<sequence>MSYPAPLKVLYAIHPHMDTLDFVGPLEVLSWASHTPINPENPDSTPVYTHTVTSLEPTTLTNQNVSISRHIPISEAYAQLSTFDILIIPGGGSETVLPGNTEPIHLIKAFAELPKKSDGGVRTLLSVCTGSTFLGEAGVLKGLKATTHPLYYWKLEEVCKEKGVTEVVKERFVVNKVNEEKGLRVITSGGVSCGMDSCMWLIEQTAGEESKEQAAELIQYAPREGLVL</sequence>
<evidence type="ECO:0000313" key="3">
    <source>
        <dbReference type="Proteomes" id="UP000664132"/>
    </source>
</evidence>
<protein>
    <recommendedName>
        <fullName evidence="1">DJ-1/PfpI domain-containing protein</fullName>
    </recommendedName>
</protein>
<comment type="caution">
    <text evidence="2">The sequence shown here is derived from an EMBL/GenBank/DDBJ whole genome shotgun (WGS) entry which is preliminary data.</text>
</comment>
<dbReference type="PANTHER" id="PTHR43130">
    <property type="entry name" value="ARAC-FAMILY TRANSCRIPTIONAL REGULATOR"/>
    <property type="match status" value="1"/>
</dbReference>
<reference evidence="2" key="1">
    <citation type="submission" date="2021-02" db="EMBL/GenBank/DDBJ databases">
        <title>Genome sequence Cadophora malorum strain M34.</title>
        <authorList>
            <person name="Stefanovic E."/>
            <person name="Vu D."/>
            <person name="Scully C."/>
            <person name="Dijksterhuis J."/>
            <person name="Roader J."/>
            <person name="Houbraken J."/>
        </authorList>
    </citation>
    <scope>NUCLEOTIDE SEQUENCE</scope>
    <source>
        <strain evidence="2">M34</strain>
    </source>
</reference>
<dbReference type="InterPro" id="IPR052158">
    <property type="entry name" value="INH-QAR"/>
</dbReference>
<evidence type="ECO:0000313" key="2">
    <source>
        <dbReference type="EMBL" id="KAG4412189.1"/>
    </source>
</evidence>
<dbReference type="InterPro" id="IPR002818">
    <property type="entry name" value="DJ-1/PfpI"/>
</dbReference>